<dbReference type="SUPFAM" id="SSF51197">
    <property type="entry name" value="Clavaminate synthase-like"/>
    <property type="match status" value="1"/>
</dbReference>
<name>A0A2Z6NWY1_TRISU</name>
<dbReference type="InterPro" id="IPR037151">
    <property type="entry name" value="AlkB-like_sf"/>
</dbReference>
<dbReference type="PANTHER" id="PTHR31447">
    <property type="entry name" value="HYDROXYPROLINE-RICH GLYCOPROTEIN FAMILY PROTEIN-RELATED"/>
    <property type="match status" value="1"/>
</dbReference>
<gene>
    <name evidence="2" type="ORF">TSUD_390470</name>
</gene>
<organism evidence="2 3">
    <name type="scientific">Trifolium subterraneum</name>
    <name type="common">Subterranean clover</name>
    <dbReference type="NCBI Taxonomy" id="3900"/>
    <lineage>
        <taxon>Eukaryota</taxon>
        <taxon>Viridiplantae</taxon>
        <taxon>Streptophyta</taxon>
        <taxon>Embryophyta</taxon>
        <taxon>Tracheophyta</taxon>
        <taxon>Spermatophyta</taxon>
        <taxon>Magnoliopsida</taxon>
        <taxon>eudicotyledons</taxon>
        <taxon>Gunneridae</taxon>
        <taxon>Pentapetalae</taxon>
        <taxon>rosids</taxon>
        <taxon>fabids</taxon>
        <taxon>Fabales</taxon>
        <taxon>Fabaceae</taxon>
        <taxon>Papilionoideae</taxon>
        <taxon>50 kb inversion clade</taxon>
        <taxon>NPAAA clade</taxon>
        <taxon>Hologalegina</taxon>
        <taxon>IRL clade</taxon>
        <taxon>Trifolieae</taxon>
        <taxon>Trifolium</taxon>
    </lineage>
</organism>
<dbReference type="Proteomes" id="UP000242715">
    <property type="component" value="Unassembled WGS sequence"/>
</dbReference>
<sequence length="249" mass="29391">MMESEEIDSELLLNDGIIDVYYPKNELYDSEKRKEFIRYSEVCCKKDFTYFERLNGRDINLLQGLELHTDVFNFTEQNEIVECIYRLQRMGQEGRLRDKTYSKPRKWMRDLKAIRPGEFSGPASISLPVGSVFVLKGNGADIAKHCVPSVSSKRISITFRKMDERKLPYYFSPDPELMGIKPLINSPPNKLQRNSETQIEKDENFEFDYNPVWWKTRKESFRVEKEYPPPINGSFRRSKGNEFRHGARY</sequence>
<dbReference type="InterPro" id="IPR044842">
    <property type="entry name" value="ALKBH9B/ALKBH10B-like"/>
</dbReference>
<dbReference type="AlphaFoldDB" id="A0A2Z6NWY1"/>
<evidence type="ECO:0000313" key="3">
    <source>
        <dbReference type="Proteomes" id="UP000242715"/>
    </source>
</evidence>
<protein>
    <recommendedName>
        <fullName evidence="4">Fe2OG dioxygenase domain-containing protein</fullName>
    </recommendedName>
</protein>
<dbReference type="GO" id="GO:0003729">
    <property type="term" value="F:mRNA binding"/>
    <property type="evidence" value="ECO:0007669"/>
    <property type="project" value="InterPro"/>
</dbReference>
<comment type="similarity">
    <text evidence="1">Belongs to the alkB family.</text>
</comment>
<dbReference type="GO" id="GO:0032451">
    <property type="term" value="F:demethylase activity"/>
    <property type="evidence" value="ECO:0007669"/>
    <property type="project" value="InterPro"/>
</dbReference>
<dbReference type="Gene3D" id="2.60.120.590">
    <property type="entry name" value="Alpha-ketoglutarate-dependent dioxygenase AlkB-like"/>
    <property type="match status" value="2"/>
</dbReference>
<keyword evidence="3" id="KW-1185">Reference proteome</keyword>
<evidence type="ECO:0000313" key="2">
    <source>
        <dbReference type="EMBL" id="GAU41360.1"/>
    </source>
</evidence>
<reference evidence="3" key="1">
    <citation type="journal article" date="2017" name="Front. Plant Sci.">
        <title>Climate Clever Clovers: New Paradigm to Reduce the Environmental Footprint of Ruminants by Breeding Low Methanogenic Forages Utilizing Haplotype Variation.</title>
        <authorList>
            <person name="Kaur P."/>
            <person name="Appels R."/>
            <person name="Bayer P.E."/>
            <person name="Keeble-Gagnere G."/>
            <person name="Wang J."/>
            <person name="Hirakawa H."/>
            <person name="Shirasawa K."/>
            <person name="Vercoe P."/>
            <person name="Stefanova K."/>
            <person name="Durmic Z."/>
            <person name="Nichols P."/>
            <person name="Revell C."/>
            <person name="Isobe S.N."/>
            <person name="Edwards D."/>
            <person name="Erskine W."/>
        </authorList>
    </citation>
    <scope>NUCLEOTIDE SEQUENCE [LARGE SCALE GENOMIC DNA]</scope>
    <source>
        <strain evidence="3">cv. Daliak</strain>
    </source>
</reference>
<evidence type="ECO:0000256" key="1">
    <source>
        <dbReference type="ARBA" id="ARBA00007879"/>
    </source>
</evidence>
<dbReference type="PANTHER" id="PTHR31447:SF1">
    <property type="entry name" value="OS06G0138200 PROTEIN"/>
    <property type="match status" value="1"/>
</dbReference>
<accession>A0A2Z6NWY1</accession>
<evidence type="ECO:0008006" key="4">
    <source>
        <dbReference type="Google" id="ProtNLM"/>
    </source>
</evidence>
<dbReference type="OrthoDB" id="271595at2759"/>
<dbReference type="EMBL" id="DF973860">
    <property type="protein sequence ID" value="GAU41360.1"/>
    <property type="molecule type" value="Genomic_DNA"/>
</dbReference>
<proteinExistence type="inferred from homology"/>
<dbReference type="GO" id="GO:0006402">
    <property type="term" value="P:mRNA catabolic process"/>
    <property type="evidence" value="ECO:0007669"/>
    <property type="project" value="InterPro"/>
</dbReference>